<feature type="domain" description="Abortive infection protein-like C-terminal" evidence="1">
    <location>
        <begin position="213"/>
        <end position="288"/>
    </location>
</feature>
<dbReference type="Proteomes" id="UP001058429">
    <property type="component" value="Chromosome"/>
</dbReference>
<protein>
    <submittedName>
        <fullName evidence="2">Abortive infection family protein</fullName>
    </submittedName>
</protein>
<dbReference type="GeneID" id="75136586"/>
<reference evidence="2" key="1">
    <citation type="submission" date="2022-09" db="EMBL/GenBank/DDBJ databases">
        <title>Complete genome of Ligilactobacillus agilis AM_LB6, isolated from chicken feces.</title>
        <authorList>
            <person name="den Bakker H.C."/>
            <person name="Mann A."/>
        </authorList>
    </citation>
    <scope>NUCLEOTIDE SEQUENCE</scope>
    <source>
        <strain evidence="2">AM_LB6</strain>
    </source>
</reference>
<dbReference type="AlphaFoldDB" id="A0A9Q9JA04"/>
<dbReference type="Pfam" id="PF14355">
    <property type="entry name" value="Abi_C"/>
    <property type="match status" value="1"/>
</dbReference>
<organism evidence="2 3">
    <name type="scientific">Ligilactobacillus agilis</name>
    <dbReference type="NCBI Taxonomy" id="1601"/>
    <lineage>
        <taxon>Bacteria</taxon>
        <taxon>Bacillati</taxon>
        <taxon>Bacillota</taxon>
        <taxon>Bacilli</taxon>
        <taxon>Lactobacillales</taxon>
        <taxon>Lactobacillaceae</taxon>
        <taxon>Ligilactobacillus</taxon>
    </lineage>
</organism>
<accession>A0A9Q9JA04</accession>
<evidence type="ECO:0000313" key="3">
    <source>
        <dbReference type="Proteomes" id="UP001058429"/>
    </source>
</evidence>
<evidence type="ECO:0000259" key="1">
    <source>
        <dbReference type="Pfam" id="PF14355"/>
    </source>
</evidence>
<name>A0A9Q9JA04_9LACO</name>
<dbReference type="InterPro" id="IPR026001">
    <property type="entry name" value="Abi-like_C"/>
</dbReference>
<gene>
    <name evidence="2" type="ORF">N4562_02000</name>
</gene>
<evidence type="ECO:0000313" key="2">
    <source>
        <dbReference type="EMBL" id="UXC63838.1"/>
    </source>
</evidence>
<sequence length="300" mass="34232">MNLDDYKSLKTKEIVAVLDGDEEFGDFNSRQKMSMPYLSGPAICDVGKRFGLALEYEGMKSRWSYMYDLIDLGIGSSNISDVLSYLFDESNFSKYIPSSLTNEEFKKYYKRSVESAIGRINSLLHYSGKELVIKNDKAVLVSRNKEEIELSLKNIPTINRDYIKRVAENAIDNIERSNYDSALTQARTILEETFCFVLEQRNIQANNKGNIKNLYKEVKNEYRMHIDEKADRRVKMLLSGLENIVSAVAEMRNKSSDAHGVGENRLTIDKHHARLAVNSATTMADFILSVEKKANGKLDY</sequence>
<dbReference type="EMBL" id="CP104396">
    <property type="protein sequence ID" value="UXC63838.1"/>
    <property type="molecule type" value="Genomic_DNA"/>
</dbReference>
<dbReference type="RefSeq" id="WP_260904342.1">
    <property type="nucleotide sequence ID" value="NZ_CP104396.1"/>
</dbReference>
<proteinExistence type="predicted"/>